<evidence type="ECO:0000259" key="7">
    <source>
        <dbReference type="Pfam" id="PF01555"/>
    </source>
</evidence>
<organism evidence="8">
    <name type="scientific">Treponema denticola H-22</name>
    <dbReference type="NCBI Taxonomy" id="999432"/>
    <lineage>
        <taxon>Bacteria</taxon>
        <taxon>Pseudomonadati</taxon>
        <taxon>Spirochaetota</taxon>
        <taxon>Spirochaetia</taxon>
        <taxon>Spirochaetales</taxon>
        <taxon>Treponemataceae</taxon>
        <taxon>Treponema</taxon>
    </lineage>
</organism>
<keyword evidence="4" id="KW-0808">Transferase</keyword>
<dbReference type="PIRSF" id="PIRSF015855">
    <property type="entry name" value="TypeIII_Mtase_mKpnI"/>
    <property type="match status" value="1"/>
</dbReference>
<dbReference type="EC" id="2.1.1.72" evidence="2"/>
<evidence type="ECO:0000256" key="4">
    <source>
        <dbReference type="ARBA" id="ARBA00022679"/>
    </source>
</evidence>
<comment type="catalytic activity">
    <reaction evidence="6">
        <text>a 2'-deoxyadenosine in DNA + S-adenosyl-L-methionine = an N(6)-methyl-2'-deoxyadenosine in DNA + S-adenosyl-L-homocysteine + H(+)</text>
        <dbReference type="Rhea" id="RHEA:15197"/>
        <dbReference type="Rhea" id="RHEA-COMP:12418"/>
        <dbReference type="Rhea" id="RHEA-COMP:12419"/>
        <dbReference type="ChEBI" id="CHEBI:15378"/>
        <dbReference type="ChEBI" id="CHEBI:57856"/>
        <dbReference type="ChEBI" id="CHEBI:59789"/>
        <dbReference type="ChEBI" id="CHEBI:90615"/>
        <dbReference type="ChEBI" id="CHEBI:90616"/>
        <dbReference type="EC" id="2.1.1.72"/>
    </reaction>
</comment>
<dbReference type="RefSeq" id="WP_002684634.1">
    <property type="nucleotide sequence ID" value="NZ_CM001795.1"/>
</dbReference>
<reference evidence="8" key="1">
    <citation type="submission" date="2012-01" db="EMBL/GenBank/DDBJ databases">
        <title>The Genome Sequence of Treponema denticola H-22.</title>
        <authorList>
            <consortium name="The Broad Institute Genome Sequencing Platform"/>
            <person name="Earl A."/>
            <person name="Ward D."/>
            <person name="Feldgarden M."/>
            <person name="Gevers D."/>
            <person name="Blanton J.M."/>
            <person name="Fenno C.J."/>
            <person name="Baranova O.V."/>
            <person name="Mathney J."/>
            <person name="Dewhirst F.E."/>
            <person name="Izard J."/>
            <person name="Young S.K."/>
            <person name="Zeng Q."/>
            <person name="Gargeya S."/>
            <person name="Fitzgerald M."/>
            <person name="Haas B."/>
            <person name="Abouelleil A."/>
            <person name="Alvarado L."/>
            <person name="Arachchi H.M."/>
            <person name="Berlin A."/>
            <person name="Chapman S.B."/>
            <person name="Gearin G."/>
            <person name="Goldberg J."/>
            <person name="Griggs A."/>
            <person name="Gujja S."/>
            <person name="Hansen M."/>
            <person name="Heiman D."/>
            <person name="Howarth C."/>
            <person name="Larimer J."/>
            <person name="Lui A."/>
            <person name="MacDonald P.J.P."/>
            <person name="McCowen C."/>
            <person name="Montmayeur A."/>
            <person name="Murphy C."/>
            <person name="Neiman D."/>
            <person name="Pearson M."/>
            <person name="Priest M."/>
            <person name="Roberts A."/>
            <person name="Saif S."/>
            <person name="Shea T."/>
            <person name="Sisk P."/>
            <person name="Stolte C."/>
            <person name="Sykes S."/>
            <person name="Wortman J."/>
            <person name="Nusbaum C."/>
            <person name="Birren B."/>
        </authorList>
    </citation>
    <scope>NUCLEOTIDE SEQUENCE [LARGE SCALE GENOMIC DNA]</scope>
    <source>
        <strain evidence="8">H-22</strain>
    </source>
</reference>
<gene>
    <name evidence="8" type="ORF">HMPREF9726_01523</name>
</gene>
<dbReference type="GO" id="GO:0032259">
    <property type="term" value="P:methylation"/>
    <property type="evidence" value="ECO:0007669"/>
    <property type="project" value="UniProtKB-KW"/>
</dbReference>
<dbReference type="EMBL" id="AGDV01000012">
    <property type="protein sequence ID" value="EMB33162.1"/>
    <property type="molecule type" value="Genomic_DNA"/>
</dbReference>
<evidence type="ECO:0000256" key="5">
    <source>
        <dbReference type="ARBA" id="ARBA00022691"/>
    </source>
</evidence>
<protein>
    <recommendedName>
        <fullName evidence="2">site-specific DNA-methyltransferase (adenine-specific)</fullName>
        <ecNumber evidence="2">2.1.1.72</ecNumber>
    </recommendedName>
</protein>
<dbReference type="HOGENOM" id="CLU_020164_2_3_12"/>
<dbReference type="Pfam" id="PF01555">
    <property type="entry name" value="N6_N4_Mtase"/>
    <property type="match status" value="1"/>
</dbReference>
<dbReference type="InterPro" id="IPR002941">
    <property type="entry name" value="DNA_methylase_N4/N6"/>
</dbReference>
<dbReference type="Gene3D" id="3.40.50.150">
    <property type="entry name" value="Vaccinia Virus protein VP39"/>
    <property type="match status" value="1"/>
</dbReference>
<dbReference type="InterPro" id="IPR002052">
    <property type="entry name" value="DNA_methylase_N6_adenine_CS"/>
</dbReference>
<evidence type="ECO:0000256" key="3">
    <source>
        <dbReference type="ARBA" id="ARBA00022603"/>
    </source>
</evidence>
<comment type="caution">
    <text evidence="8">The sequence shown here is derived from an EMBL/GenBank/DDBJ whole genome shotgun (WGS) entry which is preliminary data.</text>
</comment>
<feature type="domain" description="DNA methylase N-4/N-6" evidence="7">
    <location>
        <begin position="65"/>
        <end position="359"/>
    </location>
</feature>
<dbReference type="GO" id="GO:0009007">
    <property type="term" value="F:site-specific DNA-methyltransferase (adenine-specific) activity"/>
    <property type="evidence" value="ECO:0007669"/>
    <property type="project" value="UniProtKB-EC"/>
</dbReference>
<keyword evidence="5" id="KW-0949">S-adenosyl-L-methionine</keyword>
<dbReference type="SUPFAM" id="SSF53335">
    <property type="entry name" value="S-adenosyl-L-methionine-dependent methyltransferases"/>
    <property type="match status" value="1"/>
</dbReference>
<evidence type="ECO:0000313" key="8">
    <source>
        <dbReference type="EMBL" id="EMB33162.1"/>
    </source>
</evidence>
<dbReference type="InterPro" id="IPR029063">
    <property type="entry name" value="SAM-dependent_MTases_sf"/>
</dbReference>
<evidence type="ECO:0000256" key="2">
    <source>
        <dbReference type="ARBA" id="ARBA00011900"/>
    </source>
</evidence>
<sequence>MGVFTWEGKDKVLSELNHLLQNQNKFSFTENKVKSFNSEDSKNLYIESDNLYALLFLQKDYKDKIKIIYIDPPYNTGKKFTYADHFQSKTEWMNYLYVRLSLAKTLLTDDGLIFISIDDKAYPHLKIILDEIFGTENFISTLVWNNSTGGGLRKKHINTSHEYIVLYAKDKTKIKPMTAPMPEKAKKMYKYKDADGRFFRYQQFAWKNKTDAKRQKYPIKTPDGNFIVPKASYIYRFVEKSFFNLLEKNLIEFKKSDKSVFTDIKGRPTKWTIYVKTYLEKKEETVPKSLLPAEYVKTNIQSVYEQKVLFGAKIFDYAKPVSLLKYLFKLVPNSDDAVVLDFFSGSATTAHAVMELNAELNENRKFILVQRGEPCPEESPALKAGFKTIAELGRERIIRASALIQKRLSQTTFGFKYLELSGEQGLIF</sequence>
<evidence type="ECO:0000256" key="1">
    <source>
        <dbReference type="ARBA" id="ARBA00006594"/>
    </source>
</evidence>
<dbReference type="PROSITE" id="PS00092">
    <property type="entry name" value="N6_MTASE"/>
    <property type="match status" value="1"/>
</dbReference>
<dbReference type="PATRIC" id="fig|999432.5.peg.1578"/>
<comment type="similarity">
    <text evidence="1">Belongs to the N(4)/N(6)-methyltransferase family.</text>
</comment>
<dbReference type="GO" id="GO:0003677">
    <property type="term" value="F:DNA binding"/>
    <property type="evidence" value="ECO:0007669"/>
    <property type="project" value="InterPro"/>
</dbReference>
<dbReference type="PRINTS" id="PR00506">
    <property type="entry name" value="D21N6MTFRASE"/>
</dbReference>
<accession>A0A0E2E3R0</accession>
<dbReference type="Proteomes" id="UP000011705">
    <property type="component" value="Chromosome"/>
</dbReference>
<evidence type="ECO:0000256" key="6">
    <source>
        <dbReference type="ARBA" id="ARBA00047942"/>
    </source>
</evidence>
<proteinExistence type="inferred from homology"/>
<dbReference type="InterPro" id="IPR002295">
    <property type="entry name" value="N4/N6-MTase_EcoPI_Mod-like"/>
</dbReference>
<name>A0A0E2E3R0_TREDN</name>
<keyword evidence="3" id="KW-0489">Methyltransferase</keyword>
<dbReference type="AlphaFoldDB" id="A0A0E2E3R0"/>
<dbReference type="GO" id="GO:0008170">
    <property type="term" value="F:N-methyltransferase activity"/>
    <property type="evidence" value="ECO:0007669"/>
    <property type="project" value="InterPro"/>
</dbReference>